<evidence type="ECO:0000259" key="4">
    <source>
        <dbReference type="Pfam" id="PF08241"/>
    </source>
</evidence>
<dbReference type="Pfam" id="PF08241">
    <property type="entry name" value="Methyltransf_11"/>
    <property type="match status" value="1"/>
</dbReference>
<dbReference type="RefSeq" id="XP_041408788.1">
    <property type="nucleotide sequence ID" value="XM_041552854.1"/>
</dbReference>
<dbReference type="EMBL" id="CAEFZW010000012">
    <property type="protein sequence ID" value="CAB4256944.1"/>
    <property type="molecule type" value="Genomic_DNA"/>
</dbReference>
<dbReference type="InterPro" id="IPR029063">
    <property type="entry name" value="SAM-dependent_MTases_sf"/>
</dbReference>
<dbReference type="PANTHER" id="PTHR44942:SF4">
    <property type="entry name" value="METHYLTRANSFERASE TYPE 11 DOMAIN-CONTAINING PROTEIN"/>
    <property type="match status" value="1"/>
</dbReference>
<accession>A0A8H2ZII0</accession>
<keyword evidence="6" id="KW-1185">Reference proteome</keyword>
<dbReference type="Proteomes" id="UP000644660">
    <property type="component" value="Unassembled WGS sequence"/>
</dbReference>
<reference evidence="5 6" key="1">
    <citation type="submission" date="2020-05" db="EMBL/GenBank/DDBJ databases">
        <authorList>
            <person name="Casaregola S."/>
            <person name="Devillers H."/>
            <person name="Grondin C."/>
        </authorList>
    </citation>
    <scope>NUCLEOTIDE SEQUENCE [LARGE SCALE GENOMIC DNA]</scope>
    <source>
        <strain evidence="5 6">CLIB 1767</strain>
    </source>
</reference>
<gene>
    <name evidence="5" type="ORF">KABA2_12S02904</name>
</gene>
<comment type="similarity">
    <text evidence="1">Belongs to the methyltransferase superfamily.</text>
</comment>
<dbReference type="OrthoDB" id="10027013at2759"/>
<dbReference type="GO" id="GO:0032259">
    <property type="term" value="P:methylation"/>
    <property type="evidence" value="ECO:0007669"/>
    <property type="project" value="UniProtKB-KW"/>
</dbReference>
<evidence type="ECO:0000313" key="6">
    <source>
        <dbReference type="Proteomes" id="UP000644660"/>
    </source>
</evidence>
<evidence type="ECO:0000256" key="3">
    <source>
        <dbReference type="ARBA" id="ARBA00022679"/>
    </source>
</evidence>
<sequence>MPETSYLTVKDFDSERYHDVRPSYPQSLVDKIMDYHKGSCNELIDIGCGTGISTVQFASHFKHTVGLDPSDSMLSEAKKNYPKLEFASVNGEELVKGGIKPGSIDMAIGAEAIHWCDLDKVFDQVNQVLRPEGTFAFWFYVQPEFIDLGRAAHDLYVKYCWTDEYMGKYLTDYQRKFFTNFGGNDVNVKLNKYGFKDIYHEIVNEFKDDGLFTNQSIPSFLMKGTITLNDFKGFVQSWSLYTSWVKDHPDEPDIADQFIAEFQQQCHIDSLTQPLKIEWATFYYLCRK</sequence>
<keyword evidence="2 5" id="KW-0489">Methyltransferase</keyword>
<evidence type="ECO:0000256" key="2">
    <source>
        <dbReference type="ARBA" id="ARBA00022603"/>
    </source>
</evidence>
<evidence type="ECO:0000256" key="1">
    <source>
        <dbReference type="ARBA" id="ARBA00008361"/>
    </source>
</evidence>
<keyword evidence="3 5" id="KW-0808">Transferase</keyword>
<dbReference type="GO" id="GO:0008757">
    <property type="term" value="F:S-adenosylmethionine-dependent methyltransferase activity"/>
    <property type="evidence" value="ECO:0007669"/>
    <property type="project" value="InterPro"/>
</dbReference>
<dbReference type="CDD" id="cd02440">
    <property type="entry name" value="AdoMet_MTases"/>
    <property type="match status" value="1"/>
</dbReference>
<dbReference type="PANTHER" id="PTHR44942">
    <property type="entry name" value="METHYLTRANSF_11 DOMAIN-CONTAINING PROTEIN"/>
    <property type="match status" value="1"/>
</dbReference>
<protein>
    <submittedName>
        <fullName evidence="5">Similar to Saccharomyces cerevisiae YHR209W CRG1 mRNA binding protein and putative S-adenosylmethionine-dependent methyltransferase</fullName>
    </submittedName>
</protein>
<evidence type="ECO:0000313" key="5">
    <source>
        <dbReference type="EMBL" id="CAB4256944.1"/>
    </source>
</evidence>
<dbReference type="GeneID" id="64860051"/>
<organism evidence="5 6">
    <name type="scientific">Maudiozyma barnettii</name>
    <dbReference type="NCBI Taxonomy" id="61262"/>
    <lineage>
        <taxon>Eukaryota</taxon>
        <taxon>Fungi</taxon>
        <taxon>Dikarya</taxon>
        <taxon>Ascomycota</taxon>
        <taxon>Saccharomycotina</taxon>
        <taxon>Saccharomycetes</taxon>
        <taxon>Saccharomycetales</taxon>
        <taxon>Saccharomycetaceae</taxon>
        <taxon>Maudiozyma</taxon>
    </lineage>
</organism>
<dbReference type="SUPFAM" id="SSF53335">
    <property type="entry name" value="S-adenosyl-L-methionine-dependent methyltransferases"/>
    <property type="match status" value="1"/>
</dbReference>
<name>A0A8H2ZII0_9SACH</name>
<dbReference type="AlphaFoldDB" id="A0A8H2ZII0"/>
<dbReference type="InterPro" id="IPR051052">
    <property type="entry name" value="Diverse_substrate_MTase"/>
</dbReference>
<comment type="caution">
    <text evidence="5">The sequence shown here is derived from an EMBL/GenBank/DDBJ whole genome shotgun (WGS) entry which is preliminary data.</text>
</comment>
<dbReference type="InterPro" id="IPR013216">
    <property type="entry name" value="Methyltransf_11"/>
</dbReference>
<feature type="domain" description="Methyltransferase type 11" evidence="4">
    <location>
        <begin position="44"/>
        <end position="137"/>
    </location>
</feature>
<proteinExistence type="inferred from homology"/>
<dbReference type="Gene3D" id="3.40.50.150">
    <property type="entry name" value="Vaccinia Virus protein VP39"/>
    <property type="match status" value="1"/>
</dbReference>